<dbReference type="PANTHER" id="PTHR43734:SF7">
    <property type="entry name" value="4,4'-DIAPONEUROSPORENE OXYGENASE"/>
    <property type="match status" value="1"/>
</dbReference>
<dbReference type="Proteomes" id="UP000555728">
    <property type="component" value="Unassembled WGS sequence"/>
</dbReference>
<keyword evidence="4 5" id="KW-0560">Oxidoreductase</keyword>
<protein>
    <submittedName>
        <fullName evidence="8">1-hydroxycarotenoid 3,4-desaturase</fullName>
        <ecNumber evidence="8">1.3.99.27</ecNumber>
    </submittedName>
</protein>
<dbReference type="InterPro" id="IPR054841">
    <property type="entry name" value="carotdesatCrtD"/>
</dbReference>
<dbReference type="InterPro" id="IPR036188">
    <property type="entry name" value="FAD/NAD-bd_sf"/>
</dbReference>
<evidence type="ECO:0000256" key="4">
    <source>
        <dbReference type="ARBA" id="ARBA00023002"/>
    </source>
</evidence>
<dbReference type="EC" id="1.3.99.27" evidence="8"/>
<dbReference type="InterPro" id="IPR002937">
    <property type="entry name" value="Amino_oxidase"/>
</dbReference>
<dbReference type="EMBL" id="JACIGI010000007">
    <property type="protein sequence ID" value="MBB4285440.1"/>
    <property type="molecule type" value="Genomic_DNA"/>
</dbReference>
<dbReference type="AlphaFoldDB" id="A0A7W6RY72"/>
<name>A0A7W6RY72_9PROT</name>
<organism evidence="8 9">
    <name type="scientific">Roseospira goensis</name>
    <dbReference type="NCBI Taxonomy" id="391922"/>
    <lineage>
        <taxon>Bacteria</taxon>
        <taxon>Pseudomonadati</taxon>
        <taxon>Pseudomonadota</taxon>
        <taxon>Alphaproteobacteria</taxon>
        <taxon>Rhodospirillales</taxon>
        <taxon>Rhodospirillaceae</taxon>
        <taxon>Roseospira</taxon>
    </lineage>
</organism>
<dbReference type="Gene3D" id="3.50.50.60">
    <property type="entry name" value="FAD/NAD(P)-binding domain"/>
    <property type="match status" value="2"/>
</dbReference>
<dbReference type="NCBIfam" id="TIGR02734">
    <property type="entry name" value="crtI_fam"/>
    <property type="match status" value="1"/>
</dbReference>
<evidence type="ECO:0000256" key="6">
    <source>
        <dbReference type="SAM" id="MobiDB-lite"/>
    </source>
</evidence>
<accession>A0A7W6RY72</accession>
<dbReference type="PANTHER" id="PTHR43734">
    <property type="entry name" value="PHYTOENE DESATURASE"/>
    <property type="match status" value="1"/>
</dbReference>
<evidence type="ECO:0000313" key="8">
    <source>
        <dbReference type="EMBL" id="MBB4285440.1"/>
    </source>
</evidence>
<gene>
    <name evidence="8" type="ORF">GGD88_001158</name>
</gene>
<dbReference type="PRINTS" id="PR00419">
    <property type="entry name" value="ADXRDTASE"/>
</dbReference>
<keyword evidence="9" id="KW-1185">Reference proteome</keyword>
<comment type="pathway">
    <text evidence="1 5">Carotenoid biosynthesis.</text>
</comment>
<reference evidence="8 9" key="1">
    <citation type="submission" date="2020-08" db="EMBL/GenBank/DDBJ databases">
        <title>Genome sequencing of Purple Non-Sulfur Bacteria from various extreme environments.</title>
        <authorList>
            <person name="Mayer M."/>
        </authorList>
    </citation>
    <scope>NUCLEOTIDE SEQUENCE [LARGE SCALE GENOMIC DNA]</scope>
    <source>
        <strain evidence="8 9">JA135</strain>
    </source>
</reference>
<dbReference type="GO" id="GO:0016117">
    <property type="term" value="P:carotenoid biosynthetic process"/>
    <property type="evidence" value="ECO:0007669"/>
    <property type="project" value="UniProtKB-KW"/>
</dbReference>
<comment type="caution">
    <text evidence="8">The sequence shown here is derived from an EMBL/GenBank/DDBJ whole genome shotgun (WGS) entry which is preliminary data.</text>
</comment>
<evidence type="ECO:0000256" key="2">
    <source>
        <dbReference type="ARBA" id="ARBA00006046"/>
    </source>
</evidence>
<sequence length="522" mass="55431">MSGDRVIVVGAGVGGLAAAVDLAAQGLQVTVVDKADQPGGKMRRVPAGPAALDGGPTVFTMRWVFDDLLDRAGVGRLEDLVGLRPLSVLARHAWDGPQADRVRFDLFADPRRTEDAIGALSGAAEVKRFRAFRDEAARIYHTLVDTYIRNSKTSMPGLIRRAGVGGVGDMARIHPFTTLWAALGKHFQDVRLQQLFGRYATYVGASPFLAPATLMLVAHVELEGVYSVDGGMHALAQALAGLAKRKGATVHYGQAVSRIETAGGRARAVVLDDGRRLEADAILFNGDVNALAEGLLGPAVKTAVPAVPKAARSLSAVTWCVHAETEGFPLLRHTVFFSRDYPREFDDILKRRRLPAEPTVYICAQDRLDDATQDSVPAGPERLLMLVNAPADGDSPSPALDPSEITACQDRTLALLARCGLRVRLDPDSTTITTPRQFARLFPATGGALYGRASHGWQASFTRPGARTRIPGLYLAGGSAHPGPGVPMAALSGRQAAMSILTDRASTSRSRRGAMPGGTSTG</sequence>
<feature type="domain" description="Amine oxidase" evidence="7">
    <location>
        <begin position="14"/>
        <end position="501"/>
    </location>
</feature>
<evidence type="ECO:0000256" key="1">
    <source>
        <dbReference type="ARBA" id="ARBA00004829"/>
    </source>
</evidence>
<evidence type="ECO:0000256" key="5">
    <source>
        <dbReference type="RuleBase" id="RU362075"/>
    </source>
</evidence>
<keyword evidence="3 5" id="KW-0125">Carotenoid biosynthesis</keyword>
<evidence type="ECO:0000313" key="9">
    <source>
        <dbReference type="Proteomes" id="UP000555728"/>
    </source>
</evidence>
<evidence type="ECO:0000259" key="7">
    <source>
        <dbReference type="Pfam" id="PF01593"/>
    </source>
</evidence>
<dbReference type="SUPFAM" id="SSF51905">
    <property type="entry name" value="FAD/NAD(P)-binding domain"/>
    <property type="match status" value="1"/>
</dbReference>
<comment type="similarity">
    <text evidence="2 5">Belongs to the carotenoid/retinoid oxidoreductase family.</text>
</comment>
<proteinExistence type="inferred from homology"/>
<dbReference type="InterPro" id="IPR014105">
    <property type="entry name" value="Carotenoid/retinoid_OxRdtase"/>
</dbReference>
<feature type="region of interest" description="Disordered" evidence="6">
    <location>
        <begin position="502"/>
        <end position="522"/>
    </location>
</feature>
<dbReference type="NCBIfam" id="NF045637">
    <property type="entry name" value="carotdesatCrtDProt"/>
    <property type="match status" value="1"/>
</dbReference>
<evidence type="ECO:0000256" key="3">
    <source>
        <dbReference type="ARBA" id="ARBA00022746"/>
    </source>
</evidence>
<dbReference type="Pfam" id="PF01593">
    <property type="entry name" value="Amino_oxidase"/>
    <property type="match status" value="1"/>
</dbReference>
<dbReference type="GO" id="GO:0016491">
    <property type="term" value="F:oxidoreductase activity"/>
    <property type="evidence" value="ECO:0007669"/>
    <property type="project" value="UniProtKB-KW"/>
</dbReference>
<dbReference type="RefSeq" id="WP_184432641.1">
    <property type="nucleotide sequence ID" value="NZ_JACIGI010000007.1"/>
</dbReference>